<name>A0A433D825_9FUNG</name>
<dbReference type="InterPro" id="IPR044742">
    <property type="entry name" value="DEAD/DEAH_RhlB"/>
</dbReference>
<organism evidence="1 2">
    <name type="scientific">Jimgerdemannia flammicorona</name>
    <dbReference type="NCBI Taxonomy" id="994334"/>
    <lineage>
        <taxon>Eukaryota</taxon>
        <taxon>Fungi</taxon>
        <taxon>Fungi incertae sedis</taxon>
        <taxon>Mucoromycota</taxon>
        <taxon>Mucoromycotina</taxon>
        <taxon>Endogonomycetes</taxon>
        <taxon>Endogonales</taxon>
        <taxon>Endogonaceae</taxon>
        <taxon>Jimgerdemannia</taxon>
    </lineage>
</organism>
<sequence>MSPVPVAETNQPTKSTEKRKEEKEKKKRAKIVEMELKRKREESDEDVESVPEKAKKQKKEKREEEEVVEVKTKKKKKDKKEKKEKKDKKDKKDKKSKKEKTMGGDLTTNSTETSTPEPTIVTPIGSYTEQPSLLAVSQSTIDAFLKEHSIDVRADRPLRPILEFSQAGFTADLLKTVKSFSKPTPIQSTCWPHILAGKDITGIAETGSGKTLAFTLPALTHIRSQRVRSSTTTNPKGPTILVVAPTRELAMQSQEQAEAAGEEIGIRSVCIYGGVPKDAQKKALRGGVDIVVATPGRLIDLMEEGACDISNVSYLVLDEADRMLDIGFEQAVRSIISRTRPDRQTLMFSATWPESVRKLALDFQRAPVKVTIGSPDLSASQNVTQIVEVMANPNDKEGRLMQLLEKYHKSRKNRVLVFALYKKEATRVESVLARRGYKVVAIHGDKNQYQRTEALGQFKGGSFPLMIATDVAARGLDIPDVEVSHSGELINVLKQANQVVPEDLLKFGGTVKKKEHSAYGAFFKDVDATAKPTKIVFADD</sequence>
<keyword evidence="1" id="KW-0378">Hydrolase</keyword>
<dbReference type="SMART" id="SM00487">
    <property type="entry name" value="DEXDc"/>
    <property type="match status" value="1"/>
</dbReference>
<dbReference type="InterPro" id="IPR027417">
    <property type="entry name" value="P-loop_NTPase"/>
</dbReference>
<dbReference type="GO" id="GO:0003676">
    <property type="term" value="F:nucleic acid binding"/>
    <property type="evidence" value="ECO:0007669"/>
    <property type="project" value="InterPro"/>
</dbReference>
<reference evidence="1 2" key="1">
    <citation type="journal article" date="2018" name="New Phytol.">
        <title>Phylogenomics of Endogonaceae and evolution of mycorrhizas within Mucoromycota.</title>
        <authorList>
            <person name="Chang Y."/>
            <person name="Desiro A."/>
            <person name="Na H."/>
            <person name="Sandor L."/>
            <person name="Lipzen A."/>
            <person name="Clum A."/>
            <person name="Barry K."/>
            <person name="Grigoriev I.V."/>
            <person name="Martin F.M."/>
            <person name="Stajich J.E."/>
            <person name="Smith M.E."/>
            <person name="Bonito G."/>
            <person name="Spatafora J.W."/>
        </authorList>
    </citation>
    <scope>NUCLEOTIDE SEQUENCE [LARGE SCALE GENOMIC DNA]</scope>
    <source>
        <strain evidence="1 2">GMNB39</strain>
    </source>
</reference>
<dbReference type="EMBL" id="RBNI01005050">
    <property type="protein sequence ID" value="RUP47016.1"/>
    <property type="molecule type" value="Genomic_DNA"/>
</dbReference>
<dbReference type="PROSITE" id="PS00039">
    <property type="entry name" value="DEAD_ATP_HELICASE"/>
    <property type="match status" value="1"/>
</dbReference>
<dbReference type="PANTHER" id="PTHR47958">
    <property type="entry name" value="ATP-DEPENDENT RNA HELICASE DBP3"/>
    <property type="match status" value="1"/>
</dbReference>
<dbReference type="PROSITE" id="PS51192">
    <property type="entry name" value="HELICASE_ATP_BIND_1"/>
    <property type="match status" value="1"/>
</dbReference>
<evidence type="ECO:0000313" key="1">
    <source>
        <dbReference type="EMBL" id="RUP47016.1"/>
    </source>
</evidence>
<evidence type="ECO:0000313" key="2">
    <source>
        <dbReference type="Proteomes" id="UP000268093"/>
    </source>
</evidence>
<dbReference type="CDD" id="cd18787">
    <property type="entry name" value="SF2_C_DEAD"/>
    <property type="match status" value="1"/>
</dbReference>
<dbReference type="InterPro" id="IPR014001">
    <property type="entry name" value="Helicase_ATP-bd"/>
</dbReference>
<dbReference type="PROSITE" id="PS51195">
    <property type="entry name" value="Q_MOTIF"/>
    <property type="match status" value="1"/>
</dbReference>
<dbReference type="Pfam" id="PF00271">
    <property type="entry name" value="Helicase_C"/>
    <property type="match status" value="1"/>
</dbReference>
<dbReference type="GO" id="GO:0003724">
    <property type="term" value="F:RNA helicase activity"/>
    <property type="evidence" value="ECO:0007669"/>
    <property type="project" value="UniProtKB-EC"/>
</dbReference>
<keyword evidence="2" id="KW-1185">Reference proteome</keyword>
<proteinExistence type="predicted"/>
<dbReference type="InterPro" id="IPR011545">
    <property type="entry name" value="DEAD/DEAH_box_helicase_dom"/>
</dbReference>
<gene>
    <name evidence="1" type="ORF">BC936DRAFT_146224</name>
</gene>
<comment type="caution">
    <text evidence="1">The sequence shown here is derived from an EMBL/GenBank/DDBJ whole genome shotgun (WGS) entry which is preliminary data.</text>
</comment>
<dbReference type="InterPro" id="IPR000629">
    <property type="entry name" value="RNA-helicase_DEAD-box_CS"/>
</dbReference>
<dbReference type="InterPro" id="IPR014014">
    <property type="entry name" value="RNA_helicase_DEAD_Q_motif"/>
</dbReference>
<accession>A0A433D825</accession>
<dbReference type="InterPro" id="IPR001650">
    <property type="entry name" value="Helicase_C-like"/>
</dbReference>
<dbReference type="Gene3D" id="3.40.50.300">
    <property type="entry name" value="P-loop containing nucleotide triphosphate hydrolases"/>
    <property type="match status" value="2"/>
</dbReference>
<dbReference type="GO" id="GO:0005524">
    <property type="term" value="F:ATP binding"/>
    <property type="evidence" value="ECO:0007669"/>
    <property type="project" value="UniProtKB-KW"/>
</dbReference>
<dbReference type="Pfam" id="PF00270">
    <property type="entry name" value="DEAD"/>
    <property type="match status" value="1"/>
</dbReference>
<dbReference type="SMART" id="SM00490">
    <property type="entry name" value="HELICc"/>
    <property type="match status" value="1"/>
</dbReference>
<dbReference type="Proteomes" id="UP000268093">
    <property type="component" value="Unassembled WGS sequence"/>
</dbReference>
<dbReference type="CDD" id="cd00268">
    <property type="entry name" value="DEADc"/>
    <property type="match status" value="1"/>
</dbReference>
<dbReference type="PROSITE" id="PS51194">
    <property type="entry name" value="HELICASE_CTER"/>
    <property type="match status" value="1"/>
</dbReference>
<dbReference type="OrthoDB" id="196131at2759"/>
<dbReference type="GO" id="GO:0016787">
    <property type="term" value="F:hydrolase activity"/>
    <property type="evidence" value="ECO:0007669"/>
    <property type="project" value="UniProtKB-KW"/>
</dbReference>
<dbReference type="SUPFAM" id="SSF52540">
    <property type="entry name" value="P-loop containing nucleoside triphosphate hydrolases"/>
    <property type="match status" value="2"/>
</dbReference>
<protein>
    <submittedName>
        <fullName evidence="1">P-loop containing nucleoside triphosphate hydrolase protein</fullName>
    </submittedName>
</protein>